<keyword evidence="5 9" id="KW-0472">Membrane</keyword>
<dbReference type="InterPro" id="IPR026039">
    <property type="entry name" value="YfgM"/>
</dbReference>
<evidence type="ECO:0000256" key="4">
    <source>
        <dbReference type="ARBA" id="ARBA00022989"/>
    </source>
</evidence>
<dbReference type="PANTHER" id="PTHR38035">
    <property type="entry name" value="UPF0070 PROTEIN YFGM"/>
    <property type="match status" value="1"/>
</dbReference>
<dbReference type="Pfam" id="PF09976">
    <property type="entry name" value="TPR_21"/>
    <property type="match status" value="1"/>
</dbReference>
<dbReference type="STRING" id="673.AL542_13105"/>
<dbReference type="GO" id="GO:0044877">
    <property type="term" value="F:protein-containing complex binding"/>
    <property type="evidence" value="ECO:0007669"/>
    <property type="project" value="InterPro"/>
</dbReference>
<evidence type="ECO:0000256" key="2">
    <source>
        <dbReference type="ARBA" id="ARBA00022475"/>
    </source>
</evidence>
<reference evidence="11 12" key="1">
    <citation type="submission" date="2018-06" db="EMBL/GenBank/DDBJ databases">
        <authorList>
            <consortium name="Pathogen Informatics"/>
            <person name="Doyle S."/>
        </authorList>
    </citation>
    <scope>NUCLEOTIDE SEQUENCE [LARGE SCALE GENOMIC DNA]</scope>
    <source>
        <strain evidence="11 12">NCTC11645</strain>
    </source>
</reference>
<evidence type="ECO:0000256" key="3">
    <source>
        <dbReference type="ARBA" id="ARBA00022692"/>
    </source>
</evidence>
<name>A0A377HPY2_GRIHO</name>
<evidence type="ECO:0000256" key="6">
    <source>
        <dbReference type="ARBA" id="ARBA00023186"/>
    </source>
</evidence>
<evidence type="ECO:0000313" key="11">
    <source>
        <dbReference type="EMBL" id="STO58247.1"/>
    </source>
</evidence>
<dbReference type="Proteomes" id="UP000254512">
    <property type="component" value="Unassembled WGS sequence"/>
</dbReference>
<keyword evidence="4 9" id="KW-1133">Transmembrane helix</keyword>
<feature type="transmembrane region" description="Helical" evidence="9">
    <location>
        <begin position="24"/>
        <end position="42"/>
    </location>
</feature>
<dbReference type="InterPro" id="IPR011990">
    <property type="entry name" value="TPR-like_helical_dom_sf"/>
</dbReference>
<gene>
    <name evidence="11" type="ORF">NCTC11645_02676</name>
</gene>
<feature type="domain" description="Ancillary SecYEG translocon subunit/Cell division coordinator CpoB TPR" evidence="10">
    <location>
        <begin position="15"/>
        <end position="200"/>
    </location>
</feature>
<dbReference type="SUPFAM" id="SSF48452">
    <property type="entry name" value="TPR-like"/>
    <property type="match status" value="1"/>
</dbReference>
<evidence type="ECO:0000256" key="8">
    <source>
        <dbReference type="ARBA" id="ARBA00024235"/>
    </source>
</evidence>
<dbReference type="AlphaFoldDB" id="A0A377HPY2"/>
<evidence type="ECO:0000256" key="1">
    <source>
        <dbReference type="ARBA" id="ARBA00004401"/>
    </source>
</evidence>
<evidence type="ECO:0000313" key="12">
    <source>
        <dbReference type="Proteomes" id="UP000254512"/>
    </source>
</evidence>
<sequence>MDVYTTEEQQVEAIKKWWRDNGKAVVLGAVIGLGGLYGWRYYQAEMETGREQASDAYTQVVSALVAGDAQAEEKSATFIKDHEGAYTSLLALQLAKSFVEAGDLTQAAEQLRRVQSSKDDTLKTLATVRLARVEAELGNYDAALSQLNSVTTDSWKAQVEELRGDIELRRGDEAAARSAYAASIAAATNPVVQMKLDNLSQ</sequence>
<dbReference type="PIRSF" id="PIRSF006170">
    <property type="entry name" value="YfgM"/>
    <property type="match status" value="1"/>
</dbReference>
<dbReference type="InterPro" id="IPR018704">
    <property type="entry name" value="SecYEG/CpoB_TPR"/>
</dbReference>
<dbReference type="Gene3D" id="1.25.40.10">
    <property type="entry name" value="Tetratricopeptide repeat domain"/>
    <property type="match status" value="1"/>
</dbReference>
<keyword evidence="3 9" id="KW-0812">Transmembrane</keyword>
<evidence type="ECO:0000256" key="7">
    <source>
        <dbReference type="ARBA" id="ARBA00024197"/>
    </source>
</evidence>
<keyword evidence="2" id="KW-1003">Cell membrane</keyword>
<dbReference type="GO" id="GO:0005886">
    <property type="term" value="C:plasma membrane"/>
    <property type="evidence" value="ECO:0007669"/>
    <property type="project" value="UniProtKB-SubCell"/>
</dbReference>
<comment type="subcellular location">
    <subcellularLocation>
        <location evidence="1">Cell membrane</location>
        <topology evidence="1">Single-pass type II membrane protein</topology>
    </subcellularLocation>
</comment>
<dbReference type="RefSeq" id="WP_115660010.1">
    <property type="nucleotide sequence ID" value="NZ_UGHD01000002.1"/>
</dbReference>
<dbReference type="EMBL" id="UGHD01000002">
    <property type="protein sequence ID" value="STO58247.1"/>
    <property type="molecule type" value="Genomic_DNA"/>
</dbReference>
<accession>A0A377HPY2</accession>
<organism evidence="11 12">
    <name type="scientific">Grimontia hollisae</name>
    <name type="common">Vibrio hollisae</name>
    <dbReference type="NCBI Taxonomy" id="673"/>
    <lineage>
        <taxon>Bacteria</taxon>
        <taxon>Pseudomonadati</taxon>
        <taxon>Pseudomonadota</taxon>
        <taxon>Gammaproteobacteria</taxon>
        <taxon>Vibrionales</taxon>
        <taxon>Vibrionaceae</taxon>
        <taxon>Grimontia</taxon>
    </lineage>
</organism>
<comment type="similarity">
    <text evidence="7">Belongs to the YfgM family.</text>
</comment>
<keyword evidence="6" id="KW-0143">Chaperone</keyword>
<evidence type="ECO:0000259" key="10">
    <source>
        <dbReference type="Pfam" id="PF09976"/>
    </source>
</evidence>
<evidence type="ECO:0000256" key="9">
    <source>
        <dbReference type="SAM" id="Phobius"/>
    </source>
</evidence>
<evidence type="ECO:0000256" key="5">
    <source>
        <dbReference type="ARBA" id="ARBA00023136"/>
    </source>
</evidence>
<protein>
    <recommendedName>
        <fullName evidence="8">Ancillary SecYEG translocon subunit</fullName>
    </recommendedName>
</protein>
<proteinExistence type="inferred from homology"/>
<dbReference type="PANTHER" id="PTHR38035:SF1">
    <property type="entry name" value="ANCILLARY SECYEG TRANSLOCON SUBUNIT"/>
    <property type="match status" value="1"/>
</dbReference>